<keyword evidence="6" id="KW-1185">Reference proteome</keyword>
<feature type="domain" description="Tape measure protein N-terminal" evidence="4">
    <location>
        <begin position="72"/>
        <end position="265"/>
    </location>
</feature>
<sequence>MEIDPVVLQLRADLDKYLSGVRGAKRTVEQQLGLQGKSAKRLESDIRRSSGTIASTLKGLAGTLAAAFTGRELVGLLDSFTRLQNNLRTTGLEGEALASVQARLFETSQRYGVELESLTSVFQKAALVQNELGASTEQILAINEITAAALKVTGSSAAEAQGALLQLGQALGSGVVRAEEFNSILEGALPLAQAAARGIDGFGGSVSKLRAAIADGQITSQEFFQGVLKGGVQTLKDAENATLTLSGGFTALTNALTVYFGEADKANGVSAALGLALGKLADNLDILIPALAVISTVLAGRFVAGAVAGGTALRALSAYASIATTSLAGTALAARGAGTALLAAFGGPVGLAITAIVLGLGYLATRSSEAEDAALAVAEAQETAAKATEKLLDATNRLSTAKGVSRQRILEEIAAEKANIQTKIASAKASLQLAQVEQARARAAFTREKASQGFVPNQGGLGGQGFSPSAGAAANNLSDANIAAAAEKAALEGLRKGLADADAIINGTNIQNITGGDPKKTPKTSGRSGPTGPSAEEIANRFNSELIGYAQQALASQISLAASAEERAELESRGVEIARRQTLNSIQADADYSQAQKDRLKAAVETLAFEEQAAIDFQRRAALEREAADLADENYRATEEAMRLQFELADTQAERKSIALEMLDLEDQYRRSILEGLIASETETEARKELARVALASLNQTAGARQEATAQRNETEAERYVRGLNQTSGQIYEALDAIKIDALEELNDGLVDAITGAKSLGDVFKNVANQIVKDLLRIAIQQAIIKPLGDALFGGGGGGGGILGSIFGRASGGPVSGGQMYRVNEGATPGNVEGFIPSGSGQIVPLGRMNAAQGGQGGSGLVRVVIEEAPGFAARVRTEAQGVAIEVTRQAAPAIIDASANETIRRSGRPRL</sequence>
<keyword evidence="3" id="KW-0812">Transmembrane</keyword>
<evidence type="ECO:0000256" key="2">
    <source>
        <dbReference type="SAM" id="MobiDB-lite"/>
    </source>
</evidence>
<evidence type="ECO:0000256" key="1">
    <source>
        <dbReference type="SAM" id="Coils"/>
    </source>
</evidence>
<feature type="coiled-coil region" evidence="1">
    <location>
        <begin position="620"/>
        <end position="668"/>
    </location>
</feature>
<evidence type="ECO:0000313" key="5">
    <source>
        <dbReference type="EMBL" id="MXP42992.1"/>
    </source>
</evidence>
<evidence type="ECO:0000259" key="4">
    <source>
        <dbReference type="Pfam" id="PF20155"/>
    </source>
</evidence>
<reference evidence="5 6" key="1">
    <citation type="submission" date="2019-12" db="EMBL/GenBank/DDBJ databases">
        <title>Genomic-based taxomic classification of the family Erythrobacteraceae.</title>
        <authorList>
            <person name="Xu L."/>
        </authorList>
    </citation>
    <scope>NUCLEOTIDE SEQUENCE [LARGE SCALE GENOMIC DNA]</scope>
    <source>
        <strain evidence="5 6">KCTC 42453</strain>
    </source>
</reference>
<dbReference type="NCBIfam" id="TIGR02675">
    <property type="entry name" value="tape_meas_nterm"/>
    <property type="match status" value="1"/>
</dbReference>
<dbReference type="RefSeq" id="WP_160754646.1">
    <property type="nucleotide sequence ID" value="NZ_WTYL01000001.1"/>
</dbReference>
<feature type="transmembrane region" description="Helical" evidence="3">
    <location>
        <begin position="316"/>
        <end position="334"/>
    </location>
</feature>
<evidence type="ECO:0000313" key="6">
    <source>
        <dbReference type="Proteomes" id="UP000431922"/>
    </source>
</evidence>
<dbReference type="Pfam" id="PF20155">
    <property type="entry name" value="TMP_3"/>
    <property type="match status" value="1"/>
</dbReference>
<name>A0A845AZY6_9SPHN</name>
<dbReference type="AlphaFoldDB" id="A0A845AZY6"/>
<feature type="region of interest" description="Disordered" evidence="2">
    <location>
        <begin position="509"/>
        <end position="535"/>
    </location>
</feature>
<dbReference type="OrthoDB" id="38641at2"/>
<feature type="transmembrane region" description="Helical" evidence="3">
    <location>
        <begin position="286"/>
        <end position="304"/>
    </location>
</feature>
<feature type="coiled-coil region" evidence="1">
    <location>
        <begin position="370"/>
        <end position="430"/>
    </location>
</feature>
<gene>
    <name evidence="5" type="ORF">GRI65_00815</name>
</gene>
<dbReference type="InterPro" id="IPR013491">
    <property type="entry name" value="Tape_meas_N"/>
</dbReference>
<keyword evidence="3" id="KW-0472">Membrane</keyword>
<feature type="transmembrane region" description="Helical" evidence="3">
    <location>
        <begin position="340"/>
        <end position="363"/>
    </location>
</feature>
<organism evidence="5 6">
    <name type="scientific">Allopontixanthobacter sediminis</name>
    <dbReference type="NCBI Taxonomy" id="1689985"/>
    <lineage>
        <taxon>Bacteria</taxon>
        <taxon>Pseudomonadati</taxon>
        <taxon>Pseudomonadota</taxon>
        <taxon>Alphaproteobacteria</taxon>
        <taxon>Sphingomonadales</taxon>
        <taxon>Erythrobacteraceae</taxon>
        <taxon>Allopontixanthobacter</taxon>
    </lineage>
</organism>
<accession>A0A845AZY6</accession>
<keyword evidence="3" id="KW-1133">Transmembrane helix</keyword>
<comment type="caution">
    <text evidence="5">The sequence shown here is derived from an EMBL/GenBank/DDBJ whole genome shotgun (WGS) entry which is preliminary data.</text>
</comment>
<keyword evidence="1" id="KW-0175">Coiled coil</keyword>
<dbReference type="EMBL" id="WTYL01000001">
    <property type="protein sequence ID" value="MXP42992.1"/>
    <property type="molecule type" value="Genomic_DNA"/>
</dbReference>
<dbReference type="Proteomes" id="UP000431922">
    <property type="component" value="Unassembled WGS sequence"/>
</dbReference>
<proteinExistence type="predicted"/>
<protein>
    <submittedName>
        <fullName evidence="5">Tape measure protein</fullName>
    </submittedName>
</protein>
<evidence type="ECO:0000256" key="3">
    <source>
        <dbReference type="SAM" id="Phobius"/>
    </source>
</evidence>